<evidence type="ECO:0000313" key="4">
    <source>
        <dbReference type="Proteomes" id="UP000631114"/>
    </source>
</evidence>
<dbReference type="FunFam" id="3.30.530.20:FF:000007">
    <property type="entry name" value="Major pollen allergen Bet v 1-A"/>
    <property type="match status" value="1"/>
</dbReference>
<dbReference type="GO" id="GO:0010427">
    <property type="term" value="F:abscisic acid binding"/>
    <property type="evidence" value="ECO:0007669"/>
    <property type="project" value="InterPro"/>
</dbReference>
<dbReference type="GO" id="GO:0006952">
    <property type="term" value="P:defense response"/>
    <property type="evidence" value="ECO:0007669"/>
    <property type="project" value="InterPro"/>
</dbReference>
<dbReference type="CDD" id="cd07816">
    <property type="entry name" value="Bet_v1-like"/>
    <property type="match status" value="1"/>
</dbReference>
<dbReference type="SUPFAM" id="SSF55961">
    <property type="entry name" value="Bet v1-like"/>
    <property type="match status" value="1"/>
</dbReference>
<keyword evidence="4" id="KW-1185">Reference proteome</keyword>
<dbReference type="GO" id="GO:0009738">
    <property type="term" value="P:abscisic acid-activated signaling pathway"/>
    <property type="evidence" value="ECO:0007669"/>
    <property type="project" value="InterPro"/>
</dbReference>
<feature type="domain" description="Bet v I/Major latex protein" evidence="2">
    <location>
        <begin position="4"/>
        <end position="153"/>
    </location>
</feature>
<dbReference type="GO" id="GO:0004864">
    <property type="term" value="F:protein phosphatase inhibitor activity"/>
    <property type="evidence" value="ECO:0007669"/>
    <property type="project" value="InterPro"/>
</dbReference>
<comment type="similarity">
    <text evidence="1">Belongs to the BetVI family.</text>
</comment>
<evidence type="ECO:0000259" key="2">
    <source>
        <dbReference type="Pfam" id="PF00407"/>
    </source>
</evidence>
<dbReference type="Proteomes" id="UP000631114">
    <property type="component" value="Unassembled WGS sequence"/>
</dbReference>
<dbReference type="EMBL" id="JADFTS010000005">
    <property type="protein sequence ID" value="KAF9605430.1"/>
    <property type="molecule type" value="Genomic_DNA"/>
</dbReference>
<organism evidence="3 4">
    <name type="scientific">Coptis chinensis</name>
    <dbReference type="NCBI Taxonomy" id="261450"/>
    <lineage>
        <taxon>Eukaryota</taxon>
        <taxon>Viridiplantae</taxon>
        <taxon>Streptophyta</taxon>
        <taxon>Embryophyta</taxon>
        <taxon>Tracheophyta</taxon>
        <taxon>Spermatophyta</taxon>
        <taxon>Magnoliopsida</taxon>
        <taxon>Ranunculales</taxon>
        <taxon>Ranunculaceae</taxon>
        <taxon>Coptidoideae</taxon>
        <taxon>Coptis</taxon>
    </lineage>
</organism>
<dbReference type="PRINTS" id="PR00634">
    <property type="entry name" value="BETALLERGEN"/>
</dbReference>
<dbReference type="PANTHER" id="PTHR31213">
    <property type="entry name" value="OS08G0374000 PROTEIN-RELATED"/>
    <property type="match status" value="1"/>
</dbReference>
<gene>
    <name evidence="3" type="ORF">IFM89_017169</name>
</gene>
<evidence type="ECO:0000313" key="3">
    <source>
        <dbReference type="EMBL" id="KAF9605430.1"/>
    </source>
</evidence>
<accession>A0A835HT38</accession>
<dbReference type="GO" id="GO:0005634">
    <property type="term" value="C:nucleus"/>
    <property type="evidence" value="ECO:0007669"/>
    <property type="project" value="TreeGrafter"/>
</dbReference>
<dbReference type="AlphaFoldDB" id="A0A835HT38"/>
<dbReference type="GO" id="GO:0005737">
    <property type="term" value="C:cytoplasm"/>
    <property type="evidence" value="ECO:0007669"/>
    <property type="project" value="TreeGrafter"/>
</dbReference>
<dbReference type="OrthoDB" id="1500546at2759"/>
<reference evidence="3 4" key="1">
    <citation type="submission" date="2020-10" db="EMBL/GenBank/DDBJ databases">
        <title>The Coptis chinensis genome and diversification of protoberbering-type alkaloids.</title>
        <authorList>
            <person name="Wang B."/>
            <person name="Shu S."/>
            <person name="Song C."/>
            <person name="Liu Y."/>
        </authorList>
    </citation>
    <scope>NUCLEOTIDE SEQUENCE [LARGE SCALE GENOMIC DNA]</scope>
    <source>
        <strain evidence="3">HL-2020</strain>
        <tissue evidence="3">Leaf</tissue>
    </source>
</reference>
<proteinExistence type="inferred from homology"/>
<protein>
    <recommendedName>
        <fullName evidence="2">Bet v I/Major latex protein domain-containing protein</fullName>
    </recommendedName>
</protein>
<dbReference type="InterPro" id="IPR050279">
    <property type="entry name" value="Plant_def-hormone_signal"/>
</dbReference>
<dbReference type="PANTHER" id="PTHR31213:SF201">
    <property type="entry name" value="OS03G0300400 PROTEIN"/>
    <property type="match status" value="1"/>
</dbReference>
<dbReference type="InterPro" id="IPR023393">
    <property type="entry name" value="START-like_dom_sf"/>
</dbReference>
<comment type="caution">
    <text evidence="3">The sequence shown here is derived from an EMBL/GenBank/DDBJ whole genome shotgun (WGS) entry which is preliminary data.</text>
</comment>
<dbReference type="InterPro" id="IPR000916">
    <property type="entry name" value="Bet_v_I/MLP"/>
</dbReference>
<evidence type="ECO:0000256" key="1">
    <source>
        <dbReference type="ARBA" id="ARBA00009744"/>
    </source>
</evidence>
<dbReference type="Pfam" id="PF00407">
    <property type="entry name" value="Bet_v_1"/>
    <property type="match status" value="1"/>
</dbReference>
<sequence>MGGTGYSFEIVSSVPADKLFKASVFDMHELAPKIMPEVVKSAAIQGDGGVGSFKEFHFTEVIPYNYVKERIDSLDKDNFVCSYSLVEGGQLGTKLKAASYKVKVEPSATGSVCKVSVDLETVDGVEYTAEELNREKEGTVGTYKAIEGYLLANA</sequence>
<dbReference type="Gene3D" id="3.30.530.20">
    <property type="match status" value="1"/>
</dbReference>
<dbReference type="InterPro" id="IPR024949">
    <property type="entry name" value="Bet_v_I_allergen"/>
</dbReference>
<dbReference type="GO" id="GO:0038023">
    <property type="term" value="F:signaling receptor activity"/>
    <property type="evidence" value="ECO:0007669"/>
    <property type="project" value="InterPro"/>
</dbReference>
<name>A0A835HT38_9MAGN</name>